<evidence type="ECO:0000313" key="1">
    <source>
        <dbReference type="EMBL" id="EDO60512.1"/>
    </source>
</evidence>
<dbReference type="eggNOG" id="ENOG5033098">
    <property type="taxonomic scope" value="Bacteria"/>
</dbReference>
<name>A7VU62_9FIRM</name>
<gene>
    <name evidence="2" type="ORF">CH238_10200</name>
    <name evidence="1" type="ORF">CLOLEP_02108</name>
</gene>
<dbReference type="EMBL" id="ABCB02000019">
    <property type="protein sequence ID" value="EDO60512.1"/>
    <property type="molecule type" value="Genomic_DNA"/>
</dbReference>
<reference evidence="1 3" key="1">
    <citation type="submission" date="2007-08" db="EMBL/GenBank/DDBJ databases">
        <title>Draft genome sequence of Clostridium leptum (DSM 753).</title>
        <authorList>
            <person name="Sudarsanam P."/>
            <person name="Ley R."/>
            <person name="Guruge J."/>
            <person name="Turnbaugh P.J."/>
            <person name="Mahowald M."/>
            <person name="Liep D."/>
            <person name="Gordon J."/>
        </authorList>
    </citation>
    <scope>NUCLEOTIDE SEQUENCE [LARGE SCALE GENOMIC DNA]</scope>
    <source>
        <strain evidence="1 3">DSM 753</strain>
    </source>
</reference>
<dbReference type="EMBL" id="NOXF01000007">
    <property type="protein sequence ID" value="PEQ24242.1"/>
    <property type="molecule type" value="Genomic_DNA"/>
</dbReference>
<keyword evidence="4" id="KW-1185">Reference proteome</keyword>
<evidence type="ECO:0000313" key="2">
    <source>
        <dbReference type="EMBL" id="PEQ24242.1"/>
    </source>
</evidence>
<proteinExistence type="predicted"/>
<evidence type="ECO:0000313" key="4">
    <source>
        <dbReference type="Proteomes" id="UP000220611"/>
    </source>
</evidence>
<dbReference type="Proteomes" id="UP000003490">
    <property type="component" value="Unassembled WGS sequence"/>
</dbReference>
<sequence>MSCKKYVEVTARFDVDGTVFPLEIHWEDGAKFEIDRILDIRRAASLKAGGAGIRYTCRIRGREKYLWLEETRWFVEAKESD</sequence>
<dbReference type="AlphaFoldDB" id="A7VU62"/>
<comment type="caution">
    <text evidence="1">The sequence shown here is derived from an EMBL/GenBank/DDBJ whole genome shotgun (WGS) entry which is preliminary data.</text>
</comment>
<reference evidence="1 3" key="2">
    <citation type="submission" date="2007-08" db="EMBL/GenBank/DDBJ databases">
        <authorList>
            <person name="Fulton L."/>
            <person name="Clifton S."/>
            <person name="Fulton B."/>
            <person name="Xu J."/>
            <person name="Minx P."/>
            <person name="Pepin K.H."/>
            <person name="Johnson M."/>
            <person name="Thiruvilangam P."/>
            <person name="Bhonagiri V."/>
            <person name="Nash W.E."/>
            <person name="Wang C."/>
            <person name="Mardis E.R."/>
            <person name="Wilson R.K."/>
        </authorList>
    </citation>
    <scope>NUCLEOTIDE SEQUENCE [LARGE SCALE GENOMIC DNA]</scope>
    <source>
        <strain evidence="1 3">DSM 753</strain>
    </source>
</reference>
<reference evidence="2 4" key="3">
    <citation type="submission" date="2017-07" db="EMBL/GenBank/DDBJ databases">
        <title>Prevalence of linear plasmids in Cutibacterium (Propionibacterium) acnes isolates obtained from prostatic tissue.</title>
        <authorList>
            <person name="Davidsson S."/>
            <person name="Carlsson J."/>
            <person name="Molling P."/>
            <person name="Andren O."/>
            <person name="Andersson S.-O."/>
            <person name="Brzuszkiewicz E."/>
            <person name="Poehlein A."/>
            <person name="Al-Zeer M."/>
            <person name="Brinkmann V."/>
            <person name="Scavenius C."/>
            <person name="Nazipi S."/>
            <person name="Soderquist B."/>
            <person name="Bruggemann H."/>
        </authorList>
    </citation>
    <scope>NUCLEOTIDE SEQUENCE [LARGE SCALE GENOMIC DNA]</scope>
    <source>
        <strain evidence="2 4">DSM 753</strain>
    </source>
</reference>
<dbReference type="Proteomes" id="UP000220611">
    <property type="component" value="Unassembled WGS sequence"/>
</dbReference>
<dbReference type="HOGENOM" id="CLU_148550_1_0_9"/>
<organism evidence="1 3">
    <name type="scientific">[Clostridium] leptum DSM 753</name>
    <dbReference type="NCBI Taxonomy" id="428125"/>
    <lineage>
        <taxon>Bacteria</taxon>
        <taxon>Bacillati</taxon>
        <taxon>Bacillota</taxon>
        <taxon>Clostridia</taxon>
        <taxon>Eubacteriales</taxon>
        <taxon>Oscillospiraceae</taxon>
        <taxon>Oscillospiraceae incertae sedis</taxon>
    </lineage>
</organism>
<evidence type="ECO:0000313" key="3">
    <source>
        <dbReference type="Proteomes" id="UP000003490"/>
    </source>
</evidence>
<dbReference type="OrthoDB" id="1683857at2"/>
<accession>A7VU62</accession>
<protein>
    <submittedName>
        <fullName evidence="1">Uncharacterized protein</fullName>
    </submittedName>
</protein>